<gene>
    <name evidence="10" type="ORF">FHX64_000777</name>
</gene>
<proteinExistence type="inferred from homology"/>
<dbReference type="GO" id="GO:0009279">
    <property type="term" value="C:cell outer membrane"/>
    <property type="evidence" value="ECO:0007669"/>
    <property type="project" value="UniProtKB-SubCell"/>
</dbReference>
<dbReference type="Pfam" id="PF07715">
    <property type="entry name" value="Plug"/>
    <property type="match status" value="1"/>
</dbReference>
<keyword evidence="5 7" id="KW-0472">Membrane</keyword>
<evidence type="ECO:0000256" key="5">
    <source>
        <dbReference type="ARBA" id="ARBA00023136"/>
    </source>
</evidence>
<dbReference type="RefSeq" id="WP_183412485.1">
    <property type="nucleotide sequence ID" value="NZ_JACHYB010000001.1"/>
</dbReference>
<accession>A0A7W5DPB9</accession>
<dbReference type="PROSITE" id="PS52016">
    <property type="entry name" value="TONB_DEPENDENT_REC_3"/>
    <property type="match status" value="1"/>
</dbReference>
<protein>
    <submittedName>
        <fullName evidence="10">TonB-linked SusC/RagA family outer membrane protein</fullName>
    </submittedName>
</protein>
<comment type="caution">
    <text evidence="10">The sequence shown here is derived from an EMBL/GenBank/DDBJ whole genome shotgun (WGS) entry which is preliminary data.</text>
</comment>
<evidence type="ECO:0000313" key="10">
    <source>
        <dbReference type="EMBL" id="MBB3186614.1"/>
    </source>
</evidence>
<dbReference type="InterPro" id="IPR039426">
    <property type="entry name" value="TonB-dep_rcpt-like"/>
</dbReference>
<evidence type="ECO:0000256" key="3">
    <source>
        <dbReference type="ARBA" id="ARBA00022452"/>
    </source>
</evidence>
<dbReference type="InterPro" id="IPR037066">
    <property type="entry name" value="Plug_dom_sf"/>
</dbReference>
<dbReference type="InterPro" id="IPR002105">
    <property type="entry name" value="Dockerin_1_rpt"/>
</dbReference>
<dbReference type="NCBIfam" id="TIGR04057">
    <property type="entry name" value="SusC_RagA_signa"/>
    <property type="match status" value="1"/>
</dbReference>
<dbReference type="AlphaFoldDB" id="A0A7W5DPB9"/>
<evidence type="ECO:0000256" key="2">
    <source>
        <dbReference type="ARBA" id="ARBA00022448"/>
    </source>
</evidence>
<dbReference type="InterPro" id="IPR008969">
    <property type="entry name" value="CarboxyPept-like_regulatory"/>
</dbReference>
<dbReference type="EMBL" id="JACHYB010000001">
    <property type="protein sequence ID" value="MBB3186614.1"/>
    <property type="molecule type" value="Genomic_DNA"/>
</dbReference>
<evidence type="ECO:0000259" key="9">
    <source>
        <dbReference type="Pfam" id="PF07715"/>
    </source>
</evidence>
<evidence type="ECO:0000256" key="1">
    <source>
        <dbReference type="ARBA" id="ARBA00004571"/>
    </source>
</evidence>
<sequence>MRKKVWYMLLLLSFVSLQLAAQSVRVTGTVRDAENNSTLPGVSVMVKGSSQGVPTDLNGRFEISVPKGSMLQFSYIGYVRQEHIVNAGETLNINLQPETTKMNEVVVIGYGTSKAKDLTAPIAVVKPETLLQRTTASPMDALQGSVAGVQVTTNGAPGSSPSVRIRGVGSLNNEGPLYVVDGMFFNNIDFLNSSDIQSMSILKDASAAAIYGVRAANGVVIITTKSGVPDMPTKITYSGYAGFQTPSNMLKMANGAEYATMELAKGFTSDAAHVTLSSQKFGGSGNNPTTSTDWYGQLLRTSAFTQNHAINISGGGEKTTYSAGINYLYQDGIMNTKNYYDRLNINAQTDYQAFPWLKIGYNVVVSNATLFSPNQAAFAYAYAASPLYPVYDPNNTLATPIDYASSTSIGYGNGEYSNPVAAAHYYYNKTNLLQVLPTVFAQFNLWGDKLVFKTQYSQSLALNRNVTEIPQYYVDAYQLNPTVAQLTKEQDFYSNYILDNTLTYKDQYGKNHLSVLLGNSVRSESWQKLQGSGTLMGIPNMPEYFYLSSAGGLSTTDDGTQYNGLSFFTRAAYDYASRYLLTVTMRADGSSKYQQKWGYFPSIGAGWIMSDENFMKHQHLFDYLKARVSWGQLGNDAVPASNGFATIQSGNSYSGIFGSSASTNGSYVPGYVNTNFFSWLKWEVVNEWDGGLDFSMLKQRLNGTVDYYNRVTNNAVIYAPQPMGAPTLLGNFGEISNSGFEFSLNWKDKIGDFGYSIGANLSTLKNNVKNLHGLAYMMGGKAEFPTISEPGAPLNSFYGYKVVGVYQNAAQVAADPIAVANGLQPGDFKYADVNKDGILDSKDRVLLGSYLPTVTYGMNVGVSYKHLELNVMLQGQAGNKILNMNRANRLWYSDMNGDAKFVTHLWTGEGSTNSYPSALGTTKGWNNMASSFFVESGAYLRVQTIQLAYSFKLGNSMKAPSMRVSFTADRPIIFTKYSGFTPEIGYSQAYNWGSGYDTQTYPTASTYTIGWTITY</sequence>
<reference evidence="10 11" key="1">
    <citation type="submission" date="2020-08" db="EMBL/GenBank/DDBJ databases">
        <title>Genomic Encyclopedia of Type Strains, Phase IV (KMG-IV): sequencing the most valuable type-strain genomes for metagenomic binning, comparative biology and taxonomic classification.</title>
        <authorList>
            <person name="Goeker M."/>
        </authorList>
    </citation>
    <scope>NUCLEOTIDE SEQUENCE [LARGE SCALE GENOMIC DNA]</scope>
    <source>
        <strain evidence="10 11">DSM 27471</strain>
    </source>
</reference>
<dbReference type="GO" id="GO:0004553">
    <property type="term" value="F:hydrolase activity, hydrolyzing O-glycosyl compounds"/>
    <property type="evidence" value="ECO:0007669"/>
    <property type="project" value="InterPro"/>
</dbReference>
<dbReference type="NCBIfam" id="TIGR04056">
    <property type="entry name" value="OMP_RagA_SusC"/>
    <property type="match status" value="1"/>
</dbReference>
<feature type="chain" id="PRO_5030796319" evidence="8">
    <location>
        <begin position="21"/>
        <end position="1015"/>
    </location>
</feature>
<dbReference type="Proteomes" id="UP000544222">
    <property type="component" value="Unassembled WGS sequence"/>
</dbReference>
<dbReference type="GO" id="GO:0000272">
    <property type="term" value="P:polysaccharide catabolic process"/>
    <property type="evidence" value="ECO:0007669"/>
    <property type="project" value="InterPro"/>
</dbReference>
<feature type="signal peptide" evidence="8">
    <location>
        <begin position="1"/>
        <end position="20"/>
    </location>
</feature>
<dbReference type="InterPro" id="IPR036942">
    <property type="entry name" value="Beta-barrel_TonB_sf"/>
</dbReference>
<feature type="domain" description="TonB-dependent receptor plug" evidence="9">
    <location>
        <begin position="115"/>
        <end position="219"/>
    </location>
</feature>
<evidence type="ECO:0000313" key="11">
    <source>
        <dbReference type="Proteomes" id="UP000544222"/>
    </source>
</evidence>
<dbReference type="Gene3D" id="2.170.130.10">
    <property type="entry name" value="TonB-dependent receptor, plug domain"/>
    <property type="match status" value="1"/>
</dbReference>
<keyword evidence="8" id="KW-0732">Signal</keyword>
<keyword evidence="11" id="KW-1185">Reference proteome</keyword>
<dbReference type="Gene3D" id="2.40.170.20">
    <property type="entry name" value="TonB-dependent receptor, beta-barrel domain"/>
    <property type="match status" value="1"/>
</dbReference>
<evidence type="ECO:0000256" key="6">
    <source>
        <dbReference type="ARBA" id="ARBA00023237"/>
    </source>
</evidence>
<dbReference type="Gene3D" id="2.60.40.1120">
    <property type="entry name" value="Carboxypeptidase-like, regulatory domain"/>
    <property type="match status" value="1"/>
</dbReference>
<dbReference type="InterPro" id="IPR023997">
    <property type="entry name" value="TonB-dep_OMP_SusC/RagA_CS"/>
</dbReference>
<dbReference type="InterPro" id="IPR012910">
    <property type="entry name" value="Plug_dom"/>
</dbReference>
<name>A0A7W5DPB9_9PORP</name>
<dbReference type="Pfam" id="PF13715">
    <property type="entry name" value="CarbopepD_reg_2"/>
    <property type="match status" value="1"/>
</dbReference>
<dbReference type="SUPFAM" id="SSF49464">
    <property type="entry name" value="Carboxypeptidase regulatory domain-like"/>
    <property type="match status" value="1"/>
</dbReference>
<organism evidence="10 11">
    <name type="scientific">Microbacter margulisiae</name>
    <dbReference type="NCBI Taxonomy" id="1350067"/>
    <lineage>
        <taxon>Bacteria</taxon>
        <taxon>Pseudomonadati</taxon>
        <taxon>Bacteroidota</taxon>
        <taxon>Bacteroidia</taxon>
        <taxon>Bacteroidales</taxon>
        <taxon>Porphyromonadaceae</taxon>
        <taxon>Microbacter</taxon>
    </lineage>
</organism>
<dbReference type="InterPro" id="IPR023996">
    <property type="entry name" value="TonB-dep_OMP_SusC/RagA"/>
</dbReference>
<evidence type="ECO:0000256" key="8">
    <source>
        <dbReference type="SAM" id="SignalP"/>
    </source>
</evidence>
<evidence type="ECO:0000256" key="4">
    <source>
        <dbReference type="ARBA" id="ARBA00022692"/>
    </source>
</evidence>
<comment type="subcellular location">
    <subcellularLocation>
        <location evidence="1 7">Cell outer membrane</location>
        <topology evidence="1 7">Multi-pass membrane protein</topology>
    </subcellularLocation>
</comment>
<dbReference type="SUPFAM" id="SSF56935">
    <property type="entry name" value="Porins"/>
    <property type="match status" value="1"/>
</dbReference>
<keyword evidence="2 7" id="KW-0813">Transport</keyword>
<keyword evidence="4 7" id="KW-0812">Transmembrane</keyword>
<keyword evidence="3 7" id="KW-1134">Transmembrane beta strand</keyword>
<keyword evidence="6 7" id="KW-0998">Cell outer membrane</keyword>
<comment type="similarity">
    <text evidence="7">Belongs to the TonB-dependent receptor family.</text>
</comment>
<dbReference type="PROSITE" id="PS00448">
    <property type="entry name" value="CLOS_CELLULOSOME_RPT"/>
    <property type="match status" value="1"/>
</dbReference>
<evidence type="ECO:0000256" key="7">
    <source>
        <dbReference type="PROSITE-ProRule" id="PRU01360"/>
    </source>
</evidence>